<dbReference type="EMBL" id="VSSQ01014271">
    <property type="protein sequence ID" value="MPM53295.1"/>
    <property type="molecule type" value="Genomic_DNA"/>
</dbReference>
<gene>
    <name evidence="1" type="ORF">SDC9_100062</name>
</gene>
<evidence type="ECO:0000313" key="1">
    <source>
        <dbReference type="EMBL" id="MPM53295.1"/>
    </source>
</evidence>
<sequence>MLRTYVDSWAIKYLLITKAEQELSKEQKDMEQEMEDYRNSLIAFRYEKLFIENRLDTVVTESESREYFMANSNNIRLTNSVVKGRVIKISSGSPNLERIRTMYQAASLEEIDELERVCYNSADRYNNFGNQWTDLGNVARELPLDLYSCEIELKNKNHLETRDSLYVYLAFFSEIIPPGGTPPYEFYLPRIKENIVGKRKQDLIKQLEKDLLKDALQNNTIKTNINDLSKNENQR</sequence>
<protein>
    <recommendedName>
        <fullName evidence="2">PpiC domain-containing protein</fullName>
    </recommendedName>
</protein>
<reference evidence="1" key="1">
    <citation type="submission" date="2019-08" db="EMBL/GenBank/DDBJ databases">
        <authorList>
            <person name="Kucharzyk K."/>
            <person name="Murdoch R.W."/>
            <person name="Higgins S."/>
            <person name="Loffler F."/>
        </authorList>
    </citation>
    <scope>NUCLEOTIDE SEQUENCE</scope>
</reference>
<name>A0A645AJ88_9ZZZZ</name>
<evidence type="ECO:0008006" key="2">
    <source>
        <dbReference type="Google" id="ProtNLM"/>
    </source>
</evidence>
<comment type="caution">
    <text evidence="1">The sequence shown here is derived from an EMBL/GenBank/DDBJ whole genome shotgun (WGS) entry which is preliminary data.</text>
</comment>
<proteinExistence type="predicted"/>
<organism evidence="1">
    <name type="scientific">bioreactor metagenome</name>
    <dbReference type="NCBI Taxonomy" id="1076179"/>
    <lineage>
        <taxon>unclassified sequences</taxon>
        <taxon>metagenomes</taxon>
        <taxon>ecological metagenomes</taxon>
    </lineage>
</organism>
<accession>A0A645AJ88</accession>
<dbReference type="AlphaFoldDB" id="A0A645AJ88"/>